<protein>
    <submittedName>
        <fullName evidence="1">Uncharacterized protein</fullName>
    </submittedName>
</protein>
<accession>A0A269Y0A1</accession>
<proteinExistence type="predicted"/>
<evidence type="ECO:0000313" key="2">
    <source>
        <dbReference type="Proteomes" id="UP000216151"/>
    </source>
</evidence>
<reference evidence="1 2" key="1">
    <citation type="submission" date="2017-04" db="EMBL/GenBank/DDBJ databases">
        <title>Kefir bacterial isolates.</title>
        <authorList>
            <person name="Kim Y."/>
            <person name="Blasche S."/>
            <person name="Patil K.R."/>
        </authorList>
    </citation>
    <scope>NUCLEOTIDE SEQUENCE [LARGE SCALE GENOMIC DNA]</scope>
    <source>
        <strain evidence="1 2">KR</strain>
    </source>
</reference>
<dbReference type="AlphaFoldDB" id="A0A269Y0A1"/>
<gene>
    <name evidence="1" type="ORF">B8X00_03100</name>
</gene>
<dbReference type="Proteomes" id="UP000216151">
    <property type="component" value="Unassembled WGS sequence"/>
</dbReference>
<keyword evidence="2" id="KW-1185">Reference proteome</keyword>
<evidence type="ECO:0000313" key="1">
    <source>
        <dbReference type="EMBL" id="PAK78890.1"/>
    </source>
</evidence>
<name>A0A269Y0A1_9PROT</name>
<sequence length="69" mass="7577">MLLPVAGLLFALRAMLMMQAILLIQIKGCSEPTSMLNEAGHSTSMDLTVQKRMLQAQLRNLEGQLGFTT</sequence>
<dbReference type="EMBL" id="NCXK01000002">
    <property type="protein sequence ID" value="PAK78890.1"/>
    <property type="molecule type" value="Genomic_DNA"/>
</dbReference>
<comment type="caution">
    <text evidence="1">The sequence shown here is derived from an EMBL/GenBank/DDBJ whole genome shotgun (WGS) entry which is preliminary data.</text>
</comment>
<organism evidence="1 2">
    <name type="scientific">Acetobacter fabarum</name>
    <dbReference type="NCBI Taxonomy" id="483199"/>
    <lineage>
        <taxon>Bacteria</taxon>
        <taxon>Pseudomonadati</taxon>
        <taxon>Pseudomonadota</taxon>
        <taxon>Alphaproteobacteria</taxon>
        <taxon>Acetobacterales</taxon>
        <taxon>Acetobacteraceae</taxon>
        <taxon>Acetobacter</taxon>
    </lineage>
</organism>